<dbReference type="InterPro" id="IPR004881">
    <property type="entry name" value="Ribosome_biogen_GTPase_RsgA"/>
</dbReference>
<dbReference type="HAMAP" id="MF_01820">
    <property type="entry name" value="GTPase_RsgA"/>
    <property type="match status" value="1"/>
</dbReference>
<dbReference type="GO" id="GO:0000028">
    <property type="term" value="P:ribosomal small subunit assembly"/>
    <property type="evidence" value="ECO:0000318"/>
    <property type="project" value="GO_Central"/>
</dbReference>
<dbReference type="Pfam" id="PF03193">
    <property type="entry name" value="RsgA_GTPase"/>
    <property type="match status" value="1"/>
</dbReference>
<dbReference type="GO" id="GO:0003924">
    <property type="term" value="F:GTPase activity"/>
    <property type="evidence" value="ECO:0000318"/>
    <property type="project" value="GO_Central"/>
</dbReference>
<feature type="domain" description="CP-type G" evidence="5">
    <location>
        <begin position="83"/>
        <end position="258"/>
    </location>
</feature>
<evidence type="ECO:0000256" key="3">
    <source>
        <dbReference type="SAM" id="MobiDB-lite"/>
    </source>
</evidence>
<dbReference type="InterPro" id="IPR012340">
    <property type="entry name" value="NA-bd_OB-fold"/>
</dbReference>
<dbReference type="InterPro" id="IPR010914">
    <property type="entry name" value="RsgA_GTPase_dom"/>
</dbReference>
<dbReference type="STRING" id="88036.D8SFR5"/>
<dbReference type="eggNOG" id="ENOG502QRR1">
    <property type="taxonomic scope" value="Eukaryota"/>
</dbReference>
<evidence type="ECO:0000259" key="5">
    <source>
        <dbReference type="PROSITE" id="PS51721"/>
    </source>
</evidence>
<keyword evidence="7" id="KW-1185">Reference proteome</keyword>
<dbReference type="Gramene" id="EFJ16883">
    <property type="protein sequence ID" value="EFJ16883"/>
    <property type="gene ID" value="SELMODRAFT_54463"/>
</dbReference>
<dbReference type="PANTHER" id="PTHR32120:SF11">
    <property type="entry name" value="SMALL RIBOSOMAL SUBUNIT BIOGENESIS GTPASE RSGA 1, MITOCHONDRIAL-RELATED"/>
    <property type="match status" value="1"/>
</dbReference>
<dbReference type="Gene3D" id="1.10.40.50">
    <property type="entry name" value="Probable gtpase engc, domain 3"/>
    <property type="match status" value="1"/>
</dbReference>
<dbReference type="OMA" id="DVRYKMG"/>
<dbReference type="InParanoid" id="D8SFR5"/>
<proteinExistence type="inferred from homology"/>
<dbReference type="KEGG" id="smo:SELMODRAFT_54463"/>
<feature type="compositionally biased region" description="Basic and acidic residues" evidence="3">
    <location>
        <begin position="370"/>
        <end position="384"/>
    </location>
</feature>
<evidence type="ECO:0000259" key="4">
    <source>
        <dbReference type="PROSITE" id="PS50936"/>
    </source>
</evidence>
<dbReference type="PROSITE" id="PS51721">
    <property type="entry name" value="G_CP"/>
    <property type="match status" value="1"/>
</dbReference>
<dbReference type="CDD" id="cd01854">
    <property type="entry name" value="YjeQ_EngC"/>
    <property type="match status" value="1"/>
</dbReference>
<gene>
    <name evidence="6" type="ORF">SELMODRAFT_54463</name>
</gene>
<dbReference type="EMBL" id="GL377617">
    <property type="protein sequence ID" value="EFJ16883.1"/>
    <property type="molecule type" value="Genomic_DNA"/>
</dbReference>
<sequence length="384" mass="43474">EDRAVGQVTSAQANFMTVVVERAGAPDDGLREEGFRAGIKLLCVVRALLKKIRRRVMVGDSVLVSGIDWTDKRGMIEDVLQRRSETSDPPVANVDLLLVLFSLDRPRLDPVILNRFLVEAESTGIPLAVVLNKADLVTQEMKDSWEKRLTEWGYKPYICSVETGMGLHDMAPLLEDKTSVVFGPSGVGKSSLINFLRGKSCLPPDDIQALDEVDDEVIRVNEVSYRTGSGRHTTRHVSLLHLPFRGAMLADTPGFSYPSLSMVTINSLASLFPEVRARLEKSEFSCGFADCQHISEPDCVVGGDWERYPYYVSLWNEVHKREEHEKAVFGTKQENDMRFKVRESGVKQAEPMLELKRHRRTSRRQVRQMVDSDVREQRDEQREL</sequence>
<dbReference type="SUPFAM" id="SSF52540">
    <property type="entry name" value="P-loop containing nucleoside triphosphate hydrolases"/>
    <property type="match status" value="1"/>
</dbReference>
<dbReference type="Proteomes" id="UP000001514">
    <property type="component" value="Unassembled WGS sequence"/>
</dbReference>
<protein>
    <recommendedName>
        <fullName evidence="8">EngC GTPase domain-containing protein</fullName>
    </recommendedName>
</protein>
<dbReference type="InterPro" id="IPR030378">
    <property type="entry name" value="G_CP_dom"/>
</dbReference>
<feature type="domain" description="EngC GTPase" evidence="4">
    <location>
        <begin position="92"/>
        <end position="256"/>
    </location>
</feature>
<dbReference type="FunCoup" id="D8SFR5">
    <property type="interactions" value="512"/>
</dbReference>
<dbReference type="AlphaFoldDB" id="D8SFR5"/>
<organism evidence="7">
    <name type="scientific">Selaginella moellendorffii</name>
    <name type="common">Spikemoss</name>
    <dbReference type="NCBI Taxonomy" id="88036"/>
    <lineage>
        <taxon>Eukaryota</taxon>
        <taxon>Viridiplantae</taxon>
        <taxon>Streptophyta</taxon>
        <taxon>Embryophyta</taxon>
        <taxon>Tracheophyta</taxon>
        <taxon>Lycopodiopsida</taxon>
        <taxon>Selaginellales</taxon>
        <taxon>Selaginellaceae</taxon>
        <taxon>Selaginella</taxon>
    </lineage>
</organism>
<dbReference type="SUPFAM" id="SSF50249">
    <property type="entry name" value="Nucleic acid-binding proteins"/>
    <property type="match status" value="1"/>
</dbReference>
<name>D8SFR5_SELML</name>
<evidence type="ECO:0000313" key="7">
    <source>
        <dbReference type="Proteomes" id="UP000001514"/>
    </source>
</evidence>
<dbReference type="Gene3D" id="3.40.50.300">
    <property type="entry name" value="P-loop containing nucleotide triphosphate hydrolases"/>
    <property type="match status" value="1"/>
</dbReference>
<reference evidence="6 7" key="1">
    <citation type="journal article" date="2011" name="Science">
        <title>The Selaginella genome identifies genetic changes associated with the evolution of vascular plants.</title>
        <authorList>
            <person name="Banks J.A."/>
            <person name="Nishiyama T."/>
            <person name="Hasebe M."/>
            <person name="Bowman J.L."/>
            <person name="Gribskov M."/>
            <person name="dePamphilis C."/>
            <person name="Albert V.A."/>
            <person name="Aono N."/>
            <person name="Aoyama T."/>
            <person name="Ambrose B.A."/>
            <person name="Ashton N.W."/>
            <person name="Axtell M.J."/>
            <person name="Barker E."/>
            <person name="Barker M.S."/>
            <person name="Bennetzen J.L."/>
            <person name="Bonawitz N.D."/>
            <person name="Chapple C."/>
            <person name="Cheng C."/>
            <person name="Correa L.G."/>
            <person name="Dacre M."/>
            <person name="DeBarry J."/>
            <person name="Dreyer I."/>
            <person name="Elias M."/>
            <person name="Engstrom E.M."/>
            <person name="Estelle M."/>
            <person name="Feng L."/>
            <person name="Finet C."/>
            <person name="Floyd S.K."/>
            <person name="Frommer W.B."/>
            <person name="Fujita T."/>
            <person name="Gramzow L."/>
            <person name="Gutensohn M."/>
            <person name="Harholt J."/>
            <person name="Hattori M."/>
            <person name="Heyl A."/>
            <person name="Hirai T."/>
            <person name="Hiwatashi Y."/>
            <person name="Ishikawa M."/>
            <person name="Iwata M."/>
            <person name="Karol K.G."/>
            <person name="Koehler B."/>
            <person name="Kolukisaoglu U."/>
            <person name="Kubo M."/>
            <person name="Kurata T."/>
            <person name="Lalonde S."/>
            <person name="Li K."/>
            <person name="Li Y."/>
            <person name="Litt A."/>
            <person name="Lyons E."/>
            <person name="Manning G."/>
            <person name="Maruyama T."/>
            <person name="Michael T.P."/>
            <person name="Mikami K."/>
            <person name="Miyazaki S."/>
            <person name="Morinaga S."/>
            <person name="Murata T."/>
            <person name="Mueller-Roeber B."/>
            <person name="Nelson D.R."/>
            <person name="Obara M."/>
            <person name="Oguri Y."/>
            <person name="Olmstead R.G."/>
            <person name="Onodera N."/>
            <person name="Petersen B.L."/>
            <person name="Pils B."/>
            <person name="Prigge M."/>
            <person name="Rensing S.A."/>
            <person name="Riano-Pachon D.M."/>
            <person name="Roberts A.W."/>
            <person name="Sato Y."/>
            <person name="Scheller H.V."/>
            <person name="Schulz B."/>
            <person name="Schulz C."/>
            <person name="Shakirov E.V."/>
            <person name="Shibagaki N."/>
            <person name="Shinohara N."/>
            <person name="Shippen D.E."/>
            <person name="Soerensen I."/>
            <person name="Sotooka R."/>
            <person name="Sugimoto N."/>
            <person name="Sugita M."/>
            <person name="Sumikawa N."/>
            <person name="Tanurdzic M."/>
            <person name="Theissen G."/>
            <person name="Ulvskov P."/>
            <person name="Wakazuki S."/>
            <person name="Weng J.K."/>
            <person name="Willats W.W."/>
            <person name="Wipf D."/>
            <person name="Wolf P.G."/>
            <person name="Yang L."/>
            <person name="Zimmer A.D."/>
            <person name="Zhu Q."/>
            <person name="Mitros T."/>
            <person name="Hellsten U."/>
            <person name="Loque D."/>
            <person name="Otillar R."/>
            <person name="Salamov A."/>
            <person name="Schmutz J."/>
            <person name="Shapiro H."/>
            <person name="Lindquist E."/>
            <person name="Lucas S."/>
            <person name="Rokhsar D."/>
            <person name="Grigoriev I.V."/>
        </authorList>
    </citation>
    <scope>NUCLEOTIDE SEQUENCE [LARGE SCALE GENOMIC DNA]</scope>
</reference>
<evidence type="ECO:0000313" key="6">
    <source>
        <dbReference type="EMBL" id="EFJ16883.1"/>
    </source>
</evidence>
<dbReference type="PANTHER" id="PTHR32120">
    <property type="entry name" value="SMALL RIBOSOMAL SUBUNIT BIOGENESIS GTPASE RSGA"/>
    <property type="match status" value="1"/>
</dbReference>
<dbReference type="GO" id="GO:0005525">
    <property type="term" value="F:GTP binding"/>
    <property type="evidence" value="ECO:0007669"/>
    <property type="project" value="UniProtKB-KW"/>
</dbReference>
<dbReference type="PROSITE" id="PS50936">
    <property type="entry name" value="ENGC_GTPASE"/>
    <property type="match status" value="1"/>
</dbReference>
<evidence type="ECO:0008006" key="8">
    <source>
        <dbReference type="Google" id="ProtNLM"/>
    </source>
</evidence>
<feature type="compositionally biased region" description="Basic residues" evidence="3">
    <location>
        <begin position="356"/>
        <end position="366"/>
    </location>
</feature>
<accession>D8SFR5</accession>
<feature type="non-terminal residue" evidence="6">
    <location>
        <position position="384"/>
    </location>
</feature>
<evidence type="ECO:0000256" key="1">
    <source>
        <dbReference type="ARBA" id="ARBA00022741"/>
    </source>
</evidence>
<dbReference type="HOGENOM" id="CLU_033617_2_1_1"/>
<dbReference type="NCBIfam" id="TIGR00157">
    <property type="entry name" value="ribosome small subunit-dependent GTPase A"/>
    <property type="match status" value="1"/>
</dbReference>
<keyword evidence="1" id="KW-0547">Nucleotide-binding</keyword>
<keyword evidence="2" id="KW-0342">GTP-binding</keyword>
<feature type="region of interest" description="Disordered" evidence="3">
    <location>
        <begin position="356"/>
        <end position="384"/>
    </location>
</feature>
<dbReference type="Gene3D" id="2.40.50.140">
    <property type="entry name" value="Nucleic acid-binding proteins"/>
    <property type="match status" value="1"/>
</dbReference>
<dbReference type="OrthoDB" id="442158at2759"/>
<dbReference type="InterPro" id="IPR027417">
    <property type="entry name" value="P-loop_NTPase"/>
</dbReference>
<evidence type="ECO:0000256" key="2">
    <source>
        <dbReference type="ARBA" id="ARBA00023134"/>
    </source>
</evidence>
<dbReference type="GO" id="GO:0019843">
    <property type="term" value="F:rRNA binding"/>
    <property type="evidence" value="ECO:0000318"/>
    <property type="project" value="GO_Central"/>
</dbReference>
<feature type="non-terminal residue" evidence="6">
    <location>
        <position position="1"/>
    </location>
</feature>